<dbReference type="GO" id="GO:0005886">
    <property type="term" value="C:plasma membrane"/>
    <property type="evidence" value="ECO:0007669"/>
    <property type="project" value="UniProtKB-SubCell"/>
</dbReference>
<dbReference type="eggNOG" id="COG1277">
    <property type="taxonomic scope" value="Bacteria"/>
</dbReference>
<protein>
    <submittedName>
        <fullName evidence="2">ABC-2 family transporter protein</fullName>
    </submittedName>
</protein>
<evidence type="ECO:0000256" key="1">
    <source>
        <dbReference type="SAM" id="Phobius"/>
    </source>
</evidence>
<feature type="transmembrane region" description="Helical" evidence="1">
    <location>
        <begin position="139"/>
        <end position="163"/>
    </location>
</feature>
<gene>
    <name evidence="2" type="ORF">HMPREF1318_2546</name>
</gene>
<keyword evidence="3" id="KW-1185">Reference proteome</keyword>
<dbReference type="RefSeq" id="WP_008732979.1">
    <property type="nucleotide sequence ID" value="NZ_AKFT01000189.1"/>
</dbReference>
<dbReference type="PATRIC" id="fig|1125718.3.peg.2440"/>
<sequence>MSWSAVRTVAVLELRQRVRSTRWQIMLVVWGVVLVLLCGGMTAQAGTTTHHVEEAIPVLYDMTVCFVLGIGLIIAPTLSATSINGDRADATLALLQATALRSQEIVVGKLIAAWSAAMAFLAVALPFLFVFTLAGGASWTALAIHLLILVVTLGSVCAIGMGLSAATARTSASAVLTYLVVAALVIGTPLATAISTTAVRGEQRQTIYYTDYDSSTNDWRVCDEPERRTEDVVHTNRIWWMLAPNPFAALADSSARHRVQPEKNPWTESSPLEQAGLGIDEMRNPQPDEVVIYYCSNEGNHHGDNMPNSDDTRRATHLVFWPVSLVVVFALGAWSLTCASRRLRTPVHKLARGTRVA</sequence>
<proteinExistence type="predicted"/>
<keyword evidence="1" id="KW-0472">Membrane</keyword>
<dbReference type="Pfam" id="PF12679">
    <property type="entry name" value="ABC2_membrane_2"/>
    <property type="match status" value="1"/>
</dbReference>
<organism evidence="2 3">
    <name type="scientific">Actinomyces massiliensis F0489</name>
    <dbReference type="NCBI Taxonomy" id="1125718"/>
    <lineage>
        <taxon>Bacteria</taxon>
        <taxon>Bacillati</taxon>
        <taxon>Actinomycetota</taxon>
        <taxon>Actinomycetes</taxon>
        <taxon>Actinomycetales</taxon>
        <taxon>Actinomycetaceae</taxon>
        <taxon>Actinomyces</taxon>
    </lineage>
</organism>
<feature type="transmembrane region" description="Helical" evidence="1">
    <location>
        <begin position="25"/>
        <end position="46"/>
    </location>
</feature>
<name>J0WPX3_9ACTO</name>
<feature type="transmembrane region" description="Helical" evidence="1">
    <location>
        <begin position="318"/>
        <end position="339"/>
    </location>
</feature>
<dbReference type="OrthoDB" id="149032at2"/>
<accession>J0WPX3</accession>
<evidence type="ECO:0000313" key="2">
    <source>
        <dbReference type="EMBL" id="EJF38501.1"/>
    </source>
</evidence>
<evidence type="ECO:0000313" key="3">
    <source>
        <dbReference type="Proteomes" id="UP000002941"/>
    </source>
</evidence>
<dbReference type="PANTHER" id="PTHR43471">
    <property type="entry name" value="ABC TRANSPORTER PERMEASE"/>
    <property type="match status" value="1"/>
</dbReference>
<dbReference type="EMBL" id="AKFT01000189">
    <property type="protein sequence ID" value="EJF38501.1"/>
    <property type="molecule type" value="Genomic_DNA"/>
</dbReference>
<dbReference type="AlphaFoldDB" id="J0WPX3"/>
<dbReference type="GO" id="GO:0140359">
    <property type="term" value="F:ABC-type transporter activity"/>
    <property type="evidence" value="ECO:0007669"/>
    <property type="project" value="InterPro"/>
</dbReference>
<feature type="transmembrane region" description="Helical" evidence="1">
    <location>
        <begin position="175"/>
        <end position="194"/>
    </location>
</feature>
<feature type="transmembrane region" description="Helical" evidence="1">
    <location>
        <begin position="110"/>
        <end position="133"/>
    </location>
</feature>
<comment type="caution">
    <text evidence="2">The sequence shown here is derived from an EMBL/GenBank/DDBJ whole genome shotgun (WGS) entry which is preliminary data.</text>
</comment>
<dbReference type="Proteomes" id="UP000002941">
    <property type="component" value="Unassembled WGS sequence"/>
</dbReference>
<keyword evidence="1" id="KW-0812">Transmembrane</keyword>
<feature type="transmembrane region" description="Helical" evidence="1">
    <location>
        <begin position="58"/>
        <end position="78"/>
    </location>
</feature>
<keyword evidence="1" id="KW-1133">Transmembrane helix</keyword>
<reference evidence="2 3" key="1">
    <citation type="submission" date="2012-05" db="EMBL/GenBank/DDBJ databases">
        <authorList>
            <person name="Harkins D.M."/>
            <person name="Madupu R."/>
            <person name="Durkin A.S."/>
            <person name="Torralba M."/>
            <person name="Methe B."/>
            <person name="Sutton G.G."/>
            <person name="Nelson K.E."/>
        </authorList>
    </citation>
    <scope>NUCLEOTIDE SEQUENCE [LARGE SCALE GENOMIC DNA]</scope>
    <source>
        <strain evidence="2 3">F0489</strain>
    </source>
</reference>